<dbReference type="RefSeq" id="WP_240591328.1">
    <property type="nucleotide sequence ID" value="NZ_JAKUDL010000004.1"/>
</dbReference>
<keyword evidence="1 2" id="KW-0597">Phosphoprotein</keyword>
<reference evidence="4 5" key="1">
    <citation type="submission" date="2022-02" db="EMBL/GenBank/DDBJ databases">
        <title>The genome sequence of Shewanella sp. 3B26.</title>
        <authorList>
            <person name="Du J."/>
        </authorList>
    </citation>
    <scope>NUCLEOTIDE SEQUENCE [LARGE SCALE GENOMIC DNA]</scope>
    <source>
        <strain evidence="4 5">3B26</strain>
    </source>
</reference>
<dbReference type="PANTHER" id="PTHR44591:SF3">
    <property type="entry name" value="RESPONSE REGULATORY DOMAIN-CONTAINING PROTEIN"/>
    <property type="match status" value="1"/>
</dbReference>
<evidence type="ECO:0000313" key="4">
    <source>
        <dbReference type="EMBL" id="MCH4295053.1"/>
    </source>
</evidence>
<dbReference type="Proteomes" id="UP001297581">
    <property type="component" value="Unassembled WGS sequence"/>
</dbReference>
<evidence type="ECO:0000259" key="3">
    <source>
        <dbReference type="PROSITE" id="PS50110"/>
    </source>
</evidence>
<feature type="domain" description="Response regulatory" evidence="3">
    <location>
        <begin position="6"/>
        <end position="119"/>
    </location>
</feature>
<sequence length="376" mass="42302">MSDKPGLLIVDDSPAEIRILMEILKEDYQLRVATSGEQGLTALSESLPDLVLLDVVMEPMDGYQTCEKLKQQFPDLPVIFVSANTETDEILKGFAAGGQDYITKPFDPVILGRKVRLTLDQVKQQQKLGREKQEATAMVMAAMSSAADISIIVNFLRASTKLRDAQTLVQGICEASRNYGVQVCSRIVGVNDKAFYAASQGVVQPLEQVLMDRTAELECRILEKGNRLILRYESVVMLVKNLPEKPERAGELRDYLLILMEAAHDLNMRVKSDSSAAEQRMAMMMETVDESRVTLHEIQEFQTGYKQKNMQIMNDLMMDIQTGFLSMGLSEEQEEWVTSVIKSKLDESVAHLESGLKVDEKLHRIIEQLDYMAKTL</sequence>
<evidence type="ECO:0000256" key="2">
    <source>
        <dbReference type="PROSITE-ProRule" id="PRU00169"/>
    </source>
</evidence>
<dbReference type="AlphaFoldDB" id="A0AAJ1F107"/>
<dbReference type="SMART" id="SM00448">
    <property type="entry name" value="REC"/>
    <property type="match status" value="1"/>
</dbReference>
<dbReference type="InterPro" id="IPR050595">
    <property type="entry name" value="Bact_response_regulator"/>
</dbReference>
<organism evidence="4 5">
    <name type="scientific">Shewanella zhuhaiensis</name>
    <dbReference type="NCBI Taxonomy" id="2919576"/>
    <lineage>
        <taxon>Bacteria</taxon>
        <taxon>Pseudomonadati</taxon>
        <taxon>Pseudomonadota</taxon>
        <taxon>Gammaproteobacteria</taxon>
        <taxon>Alteromonadales</taxon>
        <taxon>Shewanellaceae</taxon>
        <taxon>Shewanella</taxon>
    </lineage>
</organism>
<protein>
    <submittedName>
        <fullName evidence="4">Response regulator</fullName>
    </submittedName>
</protein>
<name>A0AAJ1F107_9GAMM</name>
<dbReference type="PANTHER" id="PTHR44591">
    <property type="entry name" value="STRESS RESPONSE REGULATOR PROTEIN 1"/>
    <property type="match status" value="1"/>
</dbReference>
<evidence type="ECO:0000256" key="1">
    <source>
        <dbReference type="ARBA" id="ARBA00022553"/>
    </source>
</evidence>
<accession>A0AAJ1F107</accession>
<evidence type="ECO:0000313" key="5">
    <source>
        <dbReference type="Proteomes" id="UP001297581"/>
    </source>
</evidence>
<comment type="caution">
    <text evidence="4">The sequence shown here is derived from an EMBL/GenBank/DDBJ whole genome shotgun (WGS) entry which is preliminary data.</text>
</comment>
<dbReference type="PROSITE" id="PS50110">
    <property type="entry name" value="RESPONSE_REGULATORY"/>
    <property type="match status" value="1"/>
</dbReference>
<keyword evidence="5" id="KW-1185">Reference proteome</keyword>
<feature type="modified residue" description="4-aspartylphosphate" evidence="2">
    <location>
        <position position="54"/>
    </location>
</feature>
<dbReference type="Pfam" id="PF00072">
    <property type="entry name" value="Response_reg"/>
    <property type="match status" value="1"/>
</dbReference>
<dbReference type="GO" id="GO:0000160">
    <property type="term" value="P:phosphorelay signal transduction system"/>
    <property type="evidence" value="ECO:0007669"/>
    <property type="project" value="InterPro"/>
</dbReference>
<dbReference type="EMBL" id="JAKUDL010000004">
    <property type="protein sequence ID" value="MCH4295053.1"/>
    <property type="molecule type" value="Genomic_DNA"/>
</dbReference>
<dbReference type="InterPro" id="IPR001789">
    <property type="entry name" value="Sig_transdc_resp-reg_receiver"/>
</dbReference>
<gene>
    <name evidence="4" type="ORF">MJ923_12155</name>
</gene>
<dbReference type="InterPro" id="IPR011006">
    <property type="entry name" value="CheY-like_superfamily"/>
</dbReference>
<proteinExistence type="predicted"/>
<dbReference type="SUPFAM" id="SSF52172">
    <property type="entry name" value="CheY-like"/>
    <property type="match status" value="1"/>
</dbReference>
<dbReference type="Gene3D" id="3.40.50.2300">
    <property type="match status" value="1"/>
</dbReference>